<dbReference type="InParanoid" id="A0A165QYX0"/>
<keyword evidence="3" id="KW-1185">Reference proteome</keyword>
<name>A0A165QYX0_EXIGL</name>
<organism evidence="2 3">
    <name type="scientific">Exidia glandulosa HHB12029</name>
    <dbReference type="NCBI Taxonomy" id="1314781"/>
    <lineage>
        <taxon>Eukaryota</taxon>
        <taxon>Fungi</taxon>
        <taxon>Dikarya</taxon>
        <taxon>Basidiomycota</taxon>
        <taxon>Agaricomycotina</taxon>
        <taxon>Agaricomycetes</taxon>
        <taxon>Auriculariales</taxon>
        <taxon>Exidiaceae</taxon>
        <taxon>Exidia</taxon>
    </lineage>
</organism>
<feature type="domain" description="C2H2-type" evidence="1">
    <location>
        <begin position="267"/>
        <end position="289"/>
    </location>
</feature>
<accession>A0A165QYX0</accession>
<sequence>MPHISPSIACLYSEIRTHQLPAGPHGTPTPGRCISRLLRSSWTVAGHRGTFIAAVTRMYPPYYRLFKPTARAAPTPHFCRFFLHSHTRPSLPLRRPFPATAMGPYILNNTHTTKSLLKSDANRVSGVSDSEFKVGQPPKSQLVKRTKPVRATKSPYDTLFIPKHIQRTGLKLPNATRRDTQFDRAPSQVAHLQKTSPVALPLGRIAGSVQRVGACNDPTVHQHACSVDTLCDWGFSDKRSHALHERLHKHFVEAYVDVDWAAGMHRCKHGCTVAFSNVAALKDHLHNFHPVATSAGEKAKYRRGAISL</sequence>
<evidence type="ECO:0000259" key="1">
    <source>
        <dbReference type="PROSITE" id="PS00028"/>
    </source>
</evidence>
<gene>
    <name evidence="2" type="ORF">EXIGLDRAFT_828171</name>
</gene>
<dbReference type="InterPro" id="IPR013087">
    <property type="entry name" value="Znf_C2H2_type"/>
</dbReference>
<dbReference type="PROSITE" id="PS00028">
    <property type="entry name" value="ZINC_FINGER_C2H2_1"/>
    <property type="match status" value="1"/>
</dbReference>
<reference evidence="2 3" key="1">
    <citation type="journal article" date="2016" name="Mol. Biol. Evol.">
        <title>Comparative Genomics of Early-Diverging Mushroom-Forming Fungi Provides Insights into the Origins of Lignocellulose Decay Capabilities.</title>
        <authorList>
            <person name="Nagy L.G."/>
            <person name="Riley R."/>
            <person name="Tritt A."/>
            <person name="Adam C."/>
            <person name="Daum C."/>
            <person name="Floudas D."/>
            <person name="Sun H."/>
            <person name="Yadav J.S."/>
            <person name="Pangilinan J."/>
            <person name="Larsson K.H."/>
            <person name="Matsuura K."/>
            <person name="Barry K."/>
            <person name="Labutti K."/>
            <person name="Kuo R."/>
            <person name="Ohm R.A."/>
            <person name="Bhattacharya S.S."/>
            <person name="Shirouzu T."/>
            <person name="Yoshinaga Y."/>
            <person name="Martin F.M."/>
            <person name="Grigoriev I.V."/>
            <person name="Hibbett D.S."/>
        </authorList>
    </citation>
    <scope>NUCLEOTIDE SEQUENCE [LARGE SCALE GENOMIC DNA]</scope>
    <source>
        <strain evidence="2 3">HHB12029</strain>
    </source>
</reference>
<proteinExistence type="predicted"/>
<evidence type="ECO:0000313" key="3">
    <source>
        <dbReference type="Proteomes" id="UP000077266"/>
    </source>
</evidence>
<dbReference type="Proteomes" id="UP000077266">
    <property type="component" value="Unassembled WGS sequence"/>
</dbReference>
<protein>
    <recommendedName>
        <fullName evidence="1">C2H2-type domain-containing protein</fullName>
    </recommendedName>
</protein>
<evidence type="ECO:0000313" key="2">
    <source>
        <dbReference type="EMBL" id="KZW04258.1"/>
    </source>
</evidence>
<dbReference type="EMBL" id="KV425882">
    <property type="protein sequence ID" value="KZW04258.1"/>
    <property type="molecule type" value="Genomic_DNA"/>
</dbReference>
<dbReference type="AlphaFoldDB" id="A0A165QYX0"/>